<dbReference type="Gene3D" id="1.10.510.10">
    <property type="entry name" value="Transferase(Phosphotransferase) domain 1"/>
    <property type="match status" value="1"/>
</dbReference>
<evidence type="ECO:0000313" key="2">
    <source>
        <dbReference type="EMBL" id="MFC5855657.1"/>
    </source>
</evidence>
<dbReference type="Proteomes" id="UP001596180">
    <property type="component" value="Unassembled WGS sequence"/>
</dbReference>
<evidence type="ECO:0008006" key="4">
    <source>
        <dbReference type="Google" id="ProtNLM"/>
    </source>
</evidence>
<dbReference type="EMBL" id="JBHSOA010000073">
    <property type="protein sequence ID" value="MFC5855657.1"/>
    <property type="molecule type" value="Genomic_DNA"/>
</dbReference>
<reference evidence="3" key="1">
    <citation type="journal article" date="2019" name="Int. J. Syst. Evol. Microbiol.">
        <title>The Global Catalogue of Microorganisms (GCM) 10K type strain sequencing project: providing services to taxonomists for standard genome sequencing and annotation.</title>
        <authorList>
            <consortium name="The Broad Institute Genomics Platform"/>
            <consortium name="The Broad Institute Genome Sequencing Center for Infectious Disease"/>
            <person name="Wu L."/>
            <person name="Ma J."/>
        </authorList>
    </citation>
    <scope>NUCLEOTIDE SEQUENCE [LARGE SCALE GENOMIC DNA]</scope>
    <source>
        <strain evidence="3">JCM 10411</strain>
    </source>
</reference>
<name>A0ABW1E485_9ACTN</name>
<sequence length="100" mass="10395">MLTGQAPFATDQPALLASRHLSAPPPLVADSGVDVPHDLQDLLSALLAKRPEGRPASAAEVYVALAPHLPAPEPGPATRRGLPEDPRRPFLVPQGRSASG</sequence>
<keyword evidence="3" id="KW-1185">Reference proteome</keyword>
<accession>A0ABW1E485</accession>
<evidence type="ECO:0000313" key="3">
    <source>
        <dbReference type="Proteomes" id="UP001596180"/>
    </source>
</evidence>
<dbReference type="RefSeq" id="WP_381369026.1">
    <property type="nucleotide sequence ID" value="NZ_JBHSOA010000073.1"/>
</dbReference>
<dbReference type="InterPro" id="IPR011009">
    <property type="entry name" value="Kinase-like_dom_sf"/>
</dbReference>
<dbReference type="SUPFAM" id="SSF56112">
    <property type="entry name" value="Protein kinase-like (PK-like)"/>
    <property type="match status" value="1"/>
</dbReference>
<evidence type="ECO:0000256" key="1">
    <source>
        <dbReference type="SAM" id="MobiDB-lite"/>
    </source>
</evidence>
<organism evidence="2 3">
    <name type="scientific">Streptomyces chlorus</name>
    <dbReference type="NCBI Taxonomy" id="887452"/>
    <lineage>
        <taxon>Bacteria</taxon>
        <taxon>Bacillati</taxon>
        <taxon>Actinomycetota</taxon>
        <taxon>Actinomycetes</taxon>
        <taxon>Kitasatosporales</taxon>
        <taxon>Streptomycetaceae</taxon>
        <taxon>Streptomyces</taxon>
    </lineage>
</organism>
<proteinExistence type="predicted"/>
<gene>
    <name evidence="2" type="ORF">ACFPZI_28910</name>
</gene>
<feature type="region of interest" description="Disordered" evidence="1">
    <location>
        <begin position="68"/>
        <end position="100"/>
    </location>
</feature>
<comment type="caution">
    <text evidence="2">The sequence shown here is derived from an EMBL/GenBank/DDBJ whole genome shotgun (WGS) entry which is preliminary data.</text>
</comment>
<protein>
    <recommendedName>
        <fullName evidence="4">Serine/threonine protein kinase</fullName>
    </recommendedName>
</protein>